<keyword evidence="4 9" id="KW-0812">Transmembrane</keyword>
<evidence type="ECO:0000256" key="9">
    <source>
        <dbReference type="SAM" id="Phobius"/>
    </source>
</evidence>
<accession>A0A4P6JJ61</accession>
<dbReference type="RefSeq" id="WP_129885746.1">
    <property type="nucleotide sequence ID" value="NZ_CP035758.1"/>
</dbReference>
<evidence type="ECO:0000259" key="11">
    <source>
        <dbReference type="PROSITE" id="PS50929"/>
    </source>
</evidence>
<reference evidence="12 13" key="1">
    <citation type="submission" date="2019-01" db="EMBL/GenBank/DDBJ databases">
        <title>Ktedonosporobacter rubrisoli SCAWS-G2.</title>
        <authorList>
            <person name="Huang Y."/>
            <person name="Yan B."/>
        </authorList>
    </citation>
    <scope>NUCLEOTIDE SEQUENCE [LARGE SCALE GENOMIC DNA]</scope>
    <source>
        <strain evidence="12 13">SCAWS-G2</strain>
    </source>
</reference>
<feature type="transmembrane region" description="Helical" evidence="9">
    <location>
        <begin position="21"/>
        <end position="44"/>
    </location>
</feature>
<feature type="transmembrane region" description="Helical" evidence="9">
    <location>
        <begin position="147"/>
        <end position="168"/>
    </location>
</feature>
<dbReference type="PANTHER" id="PTHR43394:SF1">
    <property type="entry name" value="ATP-BINDING CASSETTE SUB-FAMILY B MEMBER 10, MITOCHONDRIAL"/>
    <property type="match status" value="1"/>
</dbReference>
<feature type="domain" description="ABC transmembrane type-1" evidence="11">
    <location>
        <begin position="39"/>
        <end position="319"/>
    </location>
</feature>
<feature type="transmembrane region" description="Helical" evidence="9">
    <location>
        <begin position="288"/>
        <end position="308"/>
    </location>
</feature>
<evidence type="ECO:0000256" key="6">
    <source>
        <dbReference type="ARBA" id="ARBA00022840"/>
    </source>
</evidence>
<evidence type="ECO:0000256" key="3">
    <source>
        <dbReference type="ARBA" id="ARBA00022475"/>
    </source>
</evidence>
<dbReference type="FunFam" id="3.40.50.300:FF:000299">
    <property type="entry name" value="ABC transporter ATP-binding protein/permease"/>
    <property type="match status" value="1"/>
</dbReference>
<evidence type="ECO:0000313" key="13">
    <source>
        <dbReference type="Proteomes" id="UP000290365"/>
    </source>
</evidence>
<dbReference type="PANTHER" id="PTHR43394">
    <property type="entry name" value="ATP-DEPENDENT PERMEASE MDL1, MITOCHONDRIAL"/>
    <property type="match status" value="1"/>
</dbReference>
<evidence type="ECO:0000256" key="2">
    <source>
        <dbReference type="ARBA" id="ARBA00022448"/>
    </source>
</evidence>
<gene>
    <name evidence="12" type="ORF">EPA93_03705</name>
</gene>
<dbReference type="KEGG" id="kbs:EPA93_03705"/>
<evidence type="ECO:0000256" key="5">
    <source>
        <dbReference type="ARBA" id="ARBA00022741"/>
    </source>
</evidence>
<proteinExistence type="predicted"/>
<dbReference type="PROSITE" id="PS50929">
    <property type="entry name" value="ABC_TM1F"/>
    <property type="match status" value="1"/>
</dbReference>
<evidence type="ECO:0000256" key="7">
    <source>
        <dbReference type="ARBA" id="ARBA00022989"/>
    </source>
</evidence>
<dbReference type="GO" id="GO:0016887">
    <property type="term" value="F:ATP hydrolysis activity"/>
    <property type="evidence" value="ECO:0007669"/>
    <property type="project" value="InterPro"/>
</dbReference>
<keyword evidence="7 9" id="KW-1133">Transmembrane helix</keyword>
<keyword evidence="6 12" id="KW-0067">ATP-binding</keyword>
<dbReference type="PROSITE" id="PS50893">
    <property type="entry name" value="ABC_TRANSPORTER_2"/>
    <property type="match status" value="1"/>
</dbReference>
<protein>
    <submittedName>
        <fullName evidence="12">ABC transporter ATP-binding protein</fullName>
    </submittedName>
</protein>
<dbReference type="SUPFAM" id="SSF52540">
    <property type="entry name" value="P-loop containing nucleoside triphosphate hydrolases"/>
    <property type="match status" value="1"/>
</dbReference>
<dbReference type="Pfam" id="PF00005">
    <property type="entry name" value="ABC_tran"/>
    <property type="match status" value="1"/>
</dbReference>
<evidence type="ECO:0000256" key="4">
    <source>
        <dbReference type="ARBA" id="ARBA00022692"/>
    </source>
</evidence>
<dbReference type="OrthoDB" id="9769895at2"/>
<keyword evidence="13" id="KW-1185">Reference proteome</keyword>
<evidence type="ECO:0000256" key="1">
    <source>
        <dbReference type="ARBA" id="ARBA00004651"/>
    </source>
</evidence>
<dbReference type="AlphaFoldDB" id="A0A4P6JJ61"/>
<keyword evidence="2" id="KW-0813">Transport</keyword>
<dbReference type="Gene3D" id="3.40.50.300">
    <property type="entry name" value="P-loop containing nucleotide triphosphate hydrolases"/>
    <property type="match status" value="1"/>
</dbReference>
<dbReference type="InterPro" id="IPR003439">
    <property type="entry name" value="ABC_transporter-like_ATP-bd"/>
</dbReference>
<dbReference type="InterPro" id="IPR036640">
    <property type="entry name" value="ABC1_TM_sf"/>
</dbReference>
<dbReference type="InterPro" id="IPR011527">
    <property type="entry name" value="ABC1_TM_dom"/>
</dbReference>
<dbReference type="GO" id="GO:0015421">
    <property type="term" value="F:ABC-type oligopeptide transporter activity"/>
    <property type="evidence" value="ECO:0007669"/>
    <property type="project" value="TreeGrafter"/>
</dbReference>
<dbReference type="EMBL" id="CP035758">
    <property type="protein sequence ID" value="QBD75147.1"/>
    <property type="molecule type" value="Genomic_DNA"/>
</dbReference>
<dbReference type="InterPro" id="IPR027417">
    <property type="entry name" value="P-loop_NTPase"/>
</dbReference>
<comment type="subcellular location">
    <subcellularLocation>
        <location evidence="1">Cell membrane</location>
        <topology evidence="1">Multi-pass membrane protein</topology>
    </subcellularLocation>
</comment>
<dbReference type="CDD" id="cd07346">
    <property type="entry name" value="ABC_6TM_exporters"/>
    <property type="match status" value="1"/>
</dbReference>
<keyword evidence="3" id="KW-1003">Cell membrane</keyword>
<dbReference type="InterPro" id="IPR003593">
    <property type="entry name" value="AAA+_ATPase"/>
</dbReference>
<dbReference type="Proteomes" id="UP000290365">
    <property type="component" value="Chromosome"/>
</dbReference>
<feature type="transmembrane region" description="Helical" evidence="9">
    <location>
        <begin position="215"/>
        <end position="236"/>
    </location>
</feature>
<dbReference type="GO" id="GO:0005524">
    <property type="term" value="F:ATP binding"/>
    <property type="evidence" value="ECO:0007669"/>
    <property type="project" value="UniProtKB-KW"/>
</dbReference>
<name>A0A4P6JJ61_KTERU</name>
<dbReference type="Pfam" id="PF00664">
    <property type="entry name" value="ABC_membrane"/>
    <property type="match status" value="1"/>
</dbReference>
<dbReference type="SUPFAM" id="SSF90123">
    <property type="entry name" value="ABC transporter transmembrane region"/>
    <property type="match status" value="1"/>
</dbReference>
<sequence length="595" mass="66555">MNASQSGQRRRVLPRMALRQYGVLFATYLGSQCFSVACMVFLLVSSIVLELLGPQIIRAFIDDVQHNSAIQSLTTQAIFYLVVAIGGRLVSAGASYFSENVGWNATNQLRADLMYRCLKLDHSFHTAHTPGELLARVDGDVEILSHFFSQFVIRFLGCGLLVVGVLLLMARESIWFGIVMTAIFLLGNIILLYIQKIAITYYKLHLQTQAELSSFWGEVFTCLEDIASCGAVCYILRRYFRLQRQEDAAEMKRTAFWAAFEGAEVVLEALSLLITLILGALFFVQGQFTIATVVMLLLYTGQLLAYIYDMAEQLSSFQQAVASLERINEIYHTQSRVQDGPGVDFPVGALSVSFEDVSFAYEKGQPVLQDISFRLAAGEIMGLIGRTASGKTTLIRLLMRFYDPTCGSVFLGGQDLRQARLDDLRRRIGLVTQDVQLFRGTLRDNLTLFTESISDQRILQAIERLGITEWYRRLPQGLDTALSSDGGGLSAGEAQLLACIRVFLQDPQLIILDEATARLDPATEKILIRATRQLMAGRTALVIAHRLSTIERVDQVMVLAEGRMLEYAPRHMLAKDPASYYYKLLRLAHSEEMLP</sequence>
<dbReference type="Gene3D" id="1.20.1560.10">
    <property type="entry name" value="ABC transporter type 1, transmembrane domain"/>
    <property type="match status" value="1"/>
</dbReference>
<organism evidence="12 13">
    <name type="scientific">Ktedonosporobacter rubrisoli</name>
    <dbReference type="NCBI Taxonomy" id="2509675"/>
    <lineage>
        <taxon>Bacteria</taxon>
        <taxon>Bacillati</taxon>
        <taxon>Chloroflexota</taxon>
        <taxon>Ktedonobacteria</taxon>
        <taxon>Ktedonobacterales</taxon>
        <taxon>Ktedonosporobacteraceae</taxon>
        <taxon>Ktedonosporobacter</taxon>
    </lineage>
</organism>
<feature type="transmembrane region" description="Helical" evidence="9">
    <location>
        <begin position="256"/>
        <end position="282"/>
    </location>
</feature>
<dbReference type="SMART" id="SM00382">
    <property type="entry name" value="AAA"/>
    <property type="match status" value="1"/>
</dbReference>
<evidence type="ECO:0000313" key="12">
    <source>
        <dbReference type="EMBL" id="QBD75147.1"/>
    </source>
</evidence>
<keyword evidence="8 9" id="KW-0472">Membrane</keyword>
<dbReference type="InterPro" id="IPR039421">
    <property type="entry name" value="Type_1_exporter"/>
</dbReference>
<dbReference type="GO" id="GO:0005886">
    <property type="term" value="C:plasma membrane"/>
    <property type="evidence" value="ECO:0007669"/>
    <property type="project" value="UniProtKB-SubCell"/>
</dbReference>
<feature type="domain" description="ABC transporter" evidence="10">
    <location>
        <begin position="352"/>
        <end position="586"/>
    </location>
</feature>
<keyword evidence="5" id="KW-0547">Nucleotide-binding</keyword>
<evidence type="ECO:0000259" key="10">
    <source>
        <dbReference type="PROSITE" id="PS50893"/>
    </source>
</evidence>
<feature type="transmembrane region" description="Helical" evidence="9">
    <location>
        <begin position="175"/>
        <end position="195"/>
    </location>
</feature>
<evidence type="ECO:0000256" key="8">
    <source>
        <dbReference type="ARBA" id="ARBA00023136"/>
    </source>
</evidence>